<feature type="domain" description="ABC transporter" evidence="11">
    <location>
        <begin position="15"/>
        <end position="230"/>
    </location>
</feature>
<dbReference type="PANTHER" id="PTHR42734">
    <property type="entry name" value="METAL TRANSPORT SYSTEM ATP-BINDING PROTEIN TM_0124-RELATED"/>
    <property type="match status" value="1"/>
</dbReference>
<dbReference type="Pfam" id="PF00005">
    <property type="entry name" value="ABC_tran"/>
    <property type="match status" value="1"/>
</dbReference>
<accession>A0A369T6H6</accession>
<dbReference type="InterPro" id="IPR017871">
    <property type="entry name" value="ABC_transporter-like_CS"/>
</dbReference>
<evidence type="ECO:0000259" key="11">
    <source>
        <dbReference type="PROSITE" id="PS50893"/>
    </source>
</evidence>
<dbReference type="EMBL" id="QPMH01000018">
    <property type="protein sequence ID" value="RDD60929.1"/>
    <property type="molecule type" value="Genomic_DNA"/>
</dbReference>
<dbReference type="Proteomes" id="UP000253941">
    <property type="component" value="Unassembled WGS sequence"/>
</dbReference>
<organism evidence="12 13">
    <name type="scientific">Ferruginivarius sediminum</name>
    <dbReference type="NCBI Taxonomy" id="2661937"/>
    <lineage>
        <taxon>Bacteria</taxon>
        <taxon>Pseudomonadati</taxon>
        <taxon>Pseudomonadota</taxon>
        <taxon>Alphaproteobacteria</taxon>
        <taxon>Rhodospirillales</taxon>
        <taxon>Rhodospirillaceae</taxon>
        <taxon>Ferruginivarius</taxon>
    </lineage>
</organism>
<dbReference type="SMART" id="SM00382">
    <property type="entry name" value="AAA"/>
    <property type="match status" value="1"/>
</dbReference>
<dbReference type="CDD" id="cd03235">
    <property type="entry name" value="ABC_Metallic_Cations"/>
    <property type="match status" value="1"/>
</dbReference>
<keyword evidence="1" id="KW-0813">Transport</keyword>
<evidence type="ECO:0000256" key="3">
    <source>
        <dbReference type="ARBA" id="ARBA00022741"/>
    </source>
</evidence>
<dbReference type="PANTHER" id="PTHR42734:SF9">
    <property type="entry name" value="ZINC IMPORT ATP-BINDING PROTEIN ZNUC"/>
    <property type="match status" value="1"/>
</dbReference>
<evidence type="ECO:0000256" key="9">
    <source>
        <dbReference type="ARBA" id="ARBA00023136"/>
    </source>
</evidence>
<evidence type="ECO:0000313" key="13">
    <source>
        <dbReference type="Proteomes" id="UP000253941"/>
    </source>
</evidence>
<evidence type="ECO:0000256" key="7">
    <source>
        <dbReference type="ARBA" id="ARBA00022967"/>
    </source>
</evidence>
<dbReference type="Gene3D" id="3.40.50.300">
    <property type="entry name" value="P-loop containing nucleotide triphosphate hydrolases"/>
    <property type="match status" value="1"/>
</dbReference>
<keyword evidence="6" id="KW-0864">Zinc transport</keyword>
<evidence type="ECO:0000256" key="8">
    <source>
        <dbReference type="ARBA" id="ARBA00023065"/>
    </source>
</evidence>
<keyword evidence="4" id="KW-0862">Zinc</keyword>
<keyword evidence="8" id="KW-0406">Ion transport</keyword>
<evidence type="ECO:0000256" key="2">
    <source>
        <dbReference type="ARBA" id="ARBA00022475"/>
    </source>
</evidence>
<proteinExistence type="predicted"/>
<protein>
    <submittedName>
        <fullName evidence="12">Zinc ABC transporter ATP-binding protein ZnuC</fullName>
    </submittedName>
</protein>
<evidence type="ECO:0000313" key="12">
    <source>
        <dbReference type="EMBL" id="RDD60929.1"/>
    </source>
</evidence>
<evidence type="ECO:0000256" key="5">
    <source>
        <dbReference type="ARBA" id="ARBA00022840"/>
    </source>
</evidence>
<reference evidence="12 13" key="1">
    <citation type="submission" date="2018-07" db="EMBL/GenBank/DDBJ databases">
        <title>Venubactetium sediminum gen. nov., sp. nov., isolated from a marine solar saltern.</title>
        <authorList>
            <person name="Wang S."/>
        </authorList>
    </citation>
    <scope>NUCLEOTIDE SEQUENCE [LARGE SCALE GENOMIC DNA]</scope>
    <source>
        <strain evidence="12 13">WD2A32</strain>
    </source>
</reference>
<keyword evidence="9" id="KW-0472">Membrane</keyword>
<dbReference type="RefSeq" id="WP_114583195.1">
    <property type="nucleotide sequence ID" value="NZ_QPMH01000018.1"/>
</dbReference>
<sequence length="270" mass="29817">MKEGRALPTETPPLIEVSDVSVRLGGQEVLKHVDLNIHAGEIVTLIGPNGAGKTTLLRVVLGLLNPTRGRVMCRRGVTFGYVPQRFAIDPTLPMTVRRFLSLPKRRSRTDIENALEEVGAGYTIDRELQALSGGEFQRVMLARGLLRRPDVLVLDEPLQGVDVGGQIALFDLIGRLRRAHGFAVLMVSHDLHLVMSSTDHVVCLNHHVCCHGEPEAVSRHPEYRELFGRDAGRALAIYHHAHDHGHDAHGNVVPLNRDGTPQRKTGSERE</sequence>
<dbReference type="InterPro" id="IPR003593">
    <property type="entry name" value="AAA+_ATPase"/>
</dbReference>
<dbReference type="AlphaFoldDB" id="A0A369T6H6"/>
<dbReference type="NCBIfam" id="NF007090">
    <property type="entry name" value="PRK09544.1"/>
    <property type="match status" value="1"/>
</dbReference>
<evidence type="ECO:0000256" key="1">
    <source>
        <dbReference type="ARBA" id="ARBA00022448"/>
    </source>
</evidence>
<dbReference type="FunFam" id="3.40.50.300:FF:000392">
    <property type="entry name" value="Zinc import ATP-binding protein ZnuC"/>
    <property type="match status" value="1"/>
</dbReference>
<evidence type="ECO:0000256" key="10">
    <source>
        <dbReference type="SAM" id="MobiDB-lite"/>
    </source>
</evidence>
<dbReference type="GO" id="GO:0005524">
    <property type="term" value="F:ATP binding"/>
    <property type="evidence" value="ECO:0007669"/>
    <property type="project" value="UniProtKB-KW"/>
</dbReference>
<dbReference type="GO" id="GO:0016887">
    <property type="term" value="F:ATP hydrolysis activity"/>
    <property type="evidence" value="ECO:0007669"/>
    <property type="project" value="InterPro"/>
</dbReference>
<name>A0A369T6H6_9PROT</name>
<keyword evidence="3" id="KW-0547">Nucleotide-binding</keyword>
<dbReference type="GO" id="GO:0010043">
    <property type="term" value="P:response to zinc ion"/>
    <property type="evidence" value="ECO:0007669"/>
    <property type="project" value="TreeGrafter"/>
</dbReference>
<dbReference type="GO" id="GO:0006829">
    <property type="term" value="P:zinc ion transport"/>
    <property type="evidence" value="ECO:0007669"/>
    <property type="project" value="UniProtKB-KW"/>
</dbReference>
<comment type="caution">
    <text evidence="12">The sequence shown here is derived from an EMBL/GenBank/DDBJ whole genome shotgun (WGS) entry which is preliminary data.</text>
</comment>
<dbReference type="InterPro" id="IPR003439">
    <property type="entry name" value="ABC_transporter-like_ATP-bd"/>
</dbReference>
<dbReference type="SUPFAM" id="SSF52540">
    <property type="entry name" value="P-loop containing nucleoside triphosphate hydrolases"/>
    <property type="match status" value="1"/>
</dbReference>
<keyword evidence="5 12" id="KW-0067">ATP-binding</keyword>
<dbReference type="PROSITE" id="PS50893">
    <property type="entry name" value="ABC_TRANSPORTER_2"/>
    <property type="match status" value="1"/>
</dbReference>
<feature type="region of interest" description="Disordered" evidence="10">
    <location>
        <begin position="245"/>
        <end position="270"/>
    </location>
</feature>
<dbReference type="InterPro" id="IPR027417">
    <property type="entry name" value="P-loop_NTPase"/>
</dbReference>
<keyword evidence="7" id="KW-1278">Translocase</keyword>
<dbReference type="PROSITE" id="PS00211">
    <property type="entry name" value="ABC_TRANSPORTER_1"/>
    <property type="match status" value="1"/>
</dbReference>
<evidence type="ECO:0000256" key="4">
    <source>
        <dbReference type="ARBA" id="ARBA00022833"/>
    </source>
</evidence>
<dbReference type="InterPro" id="IPR050153">
    <property type="entry name" value="Metal_Ion_Import_ABC"/>
</dbReference>
<keyword evidence="13" id="KW-1185">Reference proteome</keyword>
<gene>
    <name evidence="12" type="ORF">DRB17_15840</name>
</gene>
<keyword evidence="2" id="KW-1003">Cell membrane</keyword>
<evidence type="ECO:0000256" key="6">
    <source>
        <dbReference type="ARBA" id="ARBA00022906"/>
    </source>
</evidence>